<gene>
    <name evidence="1" type="ORF">PDIGIT_LOCUS13264</name>
</gene>
<comment type="caution">
    <text evidence="1">The sequence shown here is derived from an EMBL/GenBank/DDBJ whole genome shotgun (WGS) entry which is preliminary data.</text>
</comment>
<sequence length="102" mass="11032">MIGLPSSLFPLSRLSACIPPSFPRVASNKTNVRLHSRFLASISFSMSSTCRLIPRKACTMMSVVSIVSRCDLASFNASCRIESSFGFATSMLESVDDESLSS</sequence>
<proteinExistence type="predicted"/>
<keyword evidence="2" id="KW-1185">Reference proteome</keyword>
<protein>
    <submittedName>
        <fullName evidence="1">Uncharacterized protein</fullName>
    </submittedName>
</protein>
<name>A0A9W4UQ63_9PLEO</name>
<dbReference type="EMBL" id="CAOQHR010000010">
    <property type="protein sequence ID" value="CAI6340095.1"/>
    <property type="molecule type" value="Genomic_DNA"/>
</dbReference>
<reference evidence="1" key="1">
    <citation type="submission" date="2023-01" db="EMBL/GenBank/DDBJ databases">
        <authorList>
            <person name="Van Ghelder C."/>
            <person name="Rancurel C."/>
        </authorList>
    </citation>
    <scope>NUCLEOTIDE SEQUENCE</scope>
    <source>
        <strain evidence="1">CNCM I-4278</strain>
    </source>
</reference>
<organism evidence="1 2">
    <name type="scientific">Periconia digitata</name>
    <dbReference type="NCBI Taxonomy" id="1303443"/>
    <lineage>
        <taxon>Eukaryota</taxon>
        <taxon>Fungi</taxon>
        <taxon>Dikarya</taxon>
        <taxon>Ascomycota</taxon>
        <taxon>Pezizomycotina</taxon>
        <taxon>Dothideomycetes</taxon>
        <taxon>Pleosporomycetidae</taxon>
        <taxon>Pleosporales</taxon>
        <taxon>Massarineae</taxon>
        <taxon>Periconiaceae</taxon>
        <taxon>Periconia</taxon>
    </lineage>
</organism>
<evidence type="ECO:0000313" key="1">
    <source>
        <dbReference type="EMBL" id="CAI6340095.1"/>
    </source>
</evidence>
<dbReference type="AlphaFoldDB" id="A0A9W4UQ63"/>
<evidence type="ECO:0000313" key="2">
    <source>
        <dbReference type="Proteomes" id="UP001152607"/>
    </source>
</evidence>
<accession>A0A9W4UQ63</accession>
<dbReference type="Proteomes" id="UP001152607">
    <property type="component" value="Unassembled WGS sequence"/>
</dbReference>